<keyword evidence="12" id="KW-1185">Reference proteome</keyword>
<evidence type="ECO:0000256" key="2">
    <source>
        <dbReference type="ARBA" id="ARBA00009055"/>
    </source>
</evidence>
<dbReference type="Gene3D" id="3.10.20.310">
    <property type="entry name" value="membrane protein fhac"/>
    <property type="match status" value="1"/>
</dbReference>
<evidence type="ECO:0000256" key="5">
    <source>
        <dbReference type="ARBA" id="ARBA00022692"/>
    </source>
</evidence>
<keyword evidence="5" id="KW-0812">Transmembrane</keyword>
<comment type="caution">
    <text evidence="11">The sequence shown here is derived from an EMBL/GenBank/DDBJ whole genome shotgun (WGS) entry which is preliminary data.</text>
</comment>
<evidence type="ECO:0000256" key="7">
    <source>
        <dbReference type="ARBA" id="ARBA00023136"/>
    </source>
</evidence>
<evidence type="ECO:0000256" key="9">
    <source>
        <dbReference type="SAM" id="SignalP"/>
    </source>
</evidence>
<name>A0ABX0M5N8_9BURK</name>
<accession>A0ABX0M5N8</accession>
<dbReference type="InterPro" id="IPR005565">
    <property type="entry name" value="Hemolysn_activator_HlyB_C"/>
</dbReference>
<keyword evidence="9" id="KW-0732">Signal</keyword>
<feature type="domain" description="POTRA" evidence="10">
    <location>
        <begin position="66"/>
        <end position="140"/>
    </location>
</feature>
<keyword evidence="6" id="KW-0653">Protein transport</keyword>
<sequence>MPLVRHRKCLVAVALFYLQTVHAQTTPDAGSLLQQIEKGRPPPPPRTSAPAVGVPPPMRALSGSAVTVTAFRFVGNTLLSNDQLGAALAGLRGRPLDFTQLQQAPAAVAALYRQSGWIVRAYLPHQEIVDGVVTIQIVEAIFGEVRLDGGAAAARIAPQRLVAMVDAAQSKGALLNADALDRALLLLGDLPGVTVTGSLSAGRNERETDLLLKVEDAPLLSGVVSVDNAGSRSTGRARASGDIYLNSPFRLGDQIGLSLQHSEGIDYARLDASMPVGSSGARAGAHVSALRYKLVSDDTAALDARGKSSTSGLDGSYPLIRSRLKNLSLAVNYDHRRFDNDALGATVSDYRIDTLSASLYGNVLDQLGGGGNNTGSLSLVRGEVDLDDSPTRAADAATVKSAGRFTKLRYAAARTQVLSDALLLYMTVAGQAARKNLDSAEKFYLGGPSGVRAYPINEGGGASGQLASIELRAQLPHSLSLAGFYDWGHVRINHDNRFAGAETRNAYSLRGAGIALSWLAPKGVSLKSTWARRIGANPNPSASGSDQDGSLTRNRFWLQASLPF</sequence>
<dbReference type="Proteomes" id="UP000819052">
    <property type="component" value="Unassembled WGS sequence"/>
</dbReference>
<gene>
    <name evidence="11" type="ORF">F1609_15760</name>
</gene>
<keyword evidence="3" id="KW-0813">Transport</keyword>
<organism evidence="11 12">
    <name type="scientific">Massilia aquatica</name>
    <dbReference type="NCBI Taxonomy" id="2609000"/>
    <lineage>
        <taxon>Bacteria</taxon>
        <taxon>Pseudomonadati</taxon>
        <taxon>Pseudomonadota</taxon>
        <taxon>Betaproteobacteria</taxon>
        <taxon>Burkholderiales</taxon>
        <taxon>Oxalobacteraceae</taxon>
        <taxon>Telluria group</taxon>
        <taxon>Massilia</taxon>
    </lineage>
</organism>
<evidence type="ECO:0000313" key="12">
    <source>
        <dbReference type="Proteomes" id="UP000819052"/>
    </source>
</evidence>
<dbReference type="InterPro" id="IPR013686">
    <property type="entry name" value="Polypept-transport_assoc_ShlB"/>
</dbReference>
<comment type="similarity">
    <text evidence="2">Belongs to the TPS (TC 1.B.20) family.</text>
</comment>
<evidence type="ECO:0000313" key="11">
    <source>
        <dbReference type="EMBL" id="NHZ41604.1"/>
    </source>
</evidence>
<evidence type="ECO:0000259" key="10">
    <source>
        <dbReference type="PROSITE" id="PS51779"/>
    </source>
</evidence>
<dbReference type="EMBL" id="VVIW01000008">
    <property type="protein sequence ID" value="NHZ41604.1"/>
    <property type="molecule type" value="Genomic_DNA"/>
</dbReference>
<feature type="signal peptide" evidence="9">
    <location>
        <begin position="1"/>
        <end position="23"/>
    </location>
</feature>
<dbReference type="PANTHER" id="PTHR34597">
    <property type="entry name" value="SLR1661 PROTEIN"/>
    <property type="match status" value="1"/>
</dbReference>
<dbReference type="Pfam" id="PF08479">
    <property type="entry name" value="POTRA_2"/>
    <property type="match status" value="1"/>
</dbReference>
<comment type="subcellular location">
    <subcellularLocation>
        <location evidence="1">Cell outer membrane</location>
    </subcellularLocation>
</comment>
<feature type="chain" id="PRO_5047111133" evidence="9">
    <location>
        <begin position="24"/>
        <end position="564"/>
    </location>
</feature>
<keyword evidence="4" id="KW-1134">Transmembrane beta strand</keyword>
<dbReference type="PROSITE" id="PS51779">
    <property type="entry name" value="POTRA"/>
    <property type="match status" value="1"/>
</dbReference>
<reference evidence="11 12" key="1">
    <citation type="submission" date="2019-09" db="EMBL/GenBank/DDBJ databases">
        <title>Taxonomy of Antarctic Massilia spp.: description of Massilia rubra sp. nov., Massilia aquatica sp. nov., Massilia mucilaginosa sp. nov., Massilia frigida sp. nov. isolated from streams, lakes and regoliths.</title>
        <authorList>
            <person name="Holochova P."/>
            <person name="Sedlacek I."/>
            <person name="Kralova S."/>
            <person name="Maslanova I."/>
            <person name="Busse H.-J."/>
            <person name="Stankova E."/>
            <person name="Vrbovska V."/>
            <person name="Kovarovic V."/>
            <person name="Bartak M."/>
            <person name="Svec P."/>
            <person name="Pantucek R."/>
        </authorList>
    </citation>
    <scope>NUCLEOTIDE SEQUENCE [LARGE SCALE GENOMIC DNA]</scope>
    <source>
        <strain evidence="11 12">CCM 8693</strain>
    </source>
</reference>
<dbReference type="InterPro" id="IPR034746">
    <property type="entry name" value="POTRA"/>
</dbReference>
<evidence type="ECO:0000256" key="4">
    <source>
        <dbReference type="ARBA" id="ARBA00022452"/>
    </source>
</evidence>
<protein>
    <submittedName>
        <fullName evidence="11">ShlB/FhaC/HecB family hemolysin secretion/activation protein</fullName>
    </submittedName>
</protein>
<evidence type="ECO:0000256" key="6">
    <source>
        <dbReference type="ARBA" id="ARBA00022927"/>
    </source>
</evidence>
<keyword evidence="7" id="KW-0472">Membrane</keyword>
<evidence type="ECO:0000256" key="1">
    <source>
        <dbReference type="ARBA" id="ARBA00004442"/>
    </source>
</evidence>
<evidence type="ECO:0000256" key="3">
    <source>
        <dbReference type="ARBA" id="ARBA00022448"/>
    </source>
</evidence>
<keyword evidence="8" id="KW-0998">Cell outer membrane</keyword>
<evidence type="ECO:0000256" key="8">
    <source>
        <dbReference type="ARBA" id="ARBA00023237"/>
    </source>
</evidence>
<dbReference type="Gene3D" id="2.40.160.50">
    <property type="entry name" value="membrane protein fhac: a member of the omp85/tpsb transporter family"/>
    <property type="match status" value="1"/>
</dbReference>
<proteinExistence type="inferred from homology"/>
<dbReference type="PANTHER" id="PTHR34597:SF1">
    <property type="entry name" value="HEME_HEMOPEXIN TRANSPORTER PROTEIN HUXB"/>
    <property type="match status" value="1"/>
</dbReference>
<dbReference type="InterPro" id="IPR051544">
    <property type="entry name" value="TPS_OM_transporter"/>
</dbReference>
<dbReference type="Pfam" id="PF03865">
    <property type="entry name" value="ShlB"/>
    <property type="match status" value="1"/>
</dbReference>